<gene>
    <name evidence="3" type="ORF">PYX00_004573</name>
</gene>
<feature type="signal peptide" evidence="2">
    <location>
        <begin position="1"/>
        <end position="16"/>
    </location>
</feature>
<evidence type="ECO:0000256" key="1">
    <source>
        <dbReference type="SAM" id="Phobius"/>
    </source>
</evidence>
<evidence type="ECO:0000256" key="2">
    <source>
        <dbReference type="SAM" id="SignalP"/>
    </source>
</evidence>
<protein>
    <submittedName>
        <fullName evidence="3">Uncharacterized protein</fullName>
    </submittedName>
</protein>
<name>A0AAW2I582_9NEOP</name>
<organism evidence="3">
    <name type="scientific">Menopon gallinae</name>
    <name type="common">poultry shaft louse</name>
    <dbReference type="NCBI Taxonomy" id="328185"/>
    <lineage>
        <taxon>Eukaryota</taxon>
        <taxon>Metazoa</taxon>
        <taxon>Ecdysozoa</taxon>
        <taxon>Arthropoda</taxon>
        <taxon>Hexapoda</taxon>
        <taxon>Insecta</taxon>
        <taxon>Pterygota</taxon>
        <taxon>Neoptera</taxon>
        <taxon>Paraneoptera</taxon>
        <taxon>Psocodea</taxon>
        <taxon>Troctomorpha</taxon>
        <taxon>Phthiraptera</taxon>
        <taxon>Amblycera</taxon>
        <taxon>Menoponidae</taxon>
        <taxon>Menopon</taxon>
    </lineage>
</organism>
<keyword evidence="1" id="KW-0812">Transmembrane</keyword>
<keyword evidence="1" id="KW-0472">Membrane</keyword>
<keyword evidence="1" id="KW-1133">Transmembrane helix</keyword>
<accession>A0AAW2I582</accession>
<reference evidence="3" key="1">
    <citation type="journal article" date="2024" name="Gigascience">
        <title>Chromosome-level genome of the poultry shaft louse Menopon gallinae provides insight into the host-switching and adaptive evolution of parasitic lice.</title>
        <authorList>
            <person name="Xu Y."/>
            <person name="Ma L."/>
            <person name="Liu S."/>
            <person name="Liang Y."/>
            <person name="Liu Q."/>
            <person name="He Z."/>
            <person name="Tian L."/>
            <person name="Duan Y."/>
            <person name="Cai W."/>
            <person name="Li H."/>
            <person name="Song F."/>
        </authorList>
    </citation>
    <scope>NUCLEOTIDE SEQUENCE</scope>
    <source>
        <strain evidence="3">Cailab_2023a</strain>
    </source>
</reference>
<dbReference type="AlphaFoldDB" id="A0AAW2I582"/>
<keyword evidence="2" id="KW-0732">Signal</keyword>
<feature type="transmembrane region" description="Helical" evidence="1">
    <location>
        <begin position="94"/>
        <end position="119"/>
    </location>
</feature>
<sequence>MIALCVVALLFGVVSCDLTIAKTKECGQITCDYLYYCSNIENACRPCRKICDVGGNQDMRLCNRHCQDYIHDMRYLKRDEVVDNAKEQIDKLQVLTTISLIFSLIAFVFFVLGAVMLWFSNKAKLNILNINAQMKSKKEKPDIMRNDDRMQINSSEISTIRIQNDAVVNMQDITDIISNKSIPPQSDYYNMTTFKNPHAKYEPDSASSVHKKQIE</sequence>
<evidence type="ECO:0000313" key="3">
    <source>
        <dbReference type="EMBL" id="KAL0277215.1"/>
    </source>
</evidence>
<comment type="caution">
    <text evidence="3">The sequence shown here is derived from an EMBL/GenBank/DDBJ whole genome shotgun (WGS) entry which is preliminary data.</text>
</comment>
<dbReference type="EMBL" id="JARGDH010000002">
    <property type="protein sequence ID" value="KAL0277215.1"/>
    <property type="molecule type" value="Genomic_DNA"/>
</dbReference>
<proteinExistence type="predicted"/>
<feature type="chain" id="PRO_5043665817" evidence="2">
    <location>
        <begin position="17"/>
        <end position="215"/>
    </location>
</feature>